<feature type="transmembrane region" description="Helical" evidence="1">
    <location>
        <begin position="117"/>
        <end position="138"/>
    </location>
</feature>
<keyword evidence="3" id="KW-1185">Reference proteome</keyword>
<sequence length="163" mass="18155">MSTKMEYHSSKTISKLSTTFHPGKDISTVSILDIIKNSTKMFNTNTPTQKTSIASTTNNILPTTLLHHNTNGHKQTKTTSVGNKVTKPSKGFTVYTTTESSRSKFEKMKSNLHKKRTVILASIFGTASILAIVFTIVWSRRRSKKHSKLLDDKVPVLSLDAMK</sequence>
<name>A0AA36AVX9_OCTVU</name>
<dbReference type="AlphaFoldDB" id="A0AA36AVX9"/>
<gene>
    <name evidence="2" type="ORF">OCTVUL_1B029790</name>
</gene>
<evidence type="ECO:0000313" key="2">
    <source>
        <dbReference type="EMBL" id="CAI9722623.1"/>
    </source>
</evidence>
<accession>A0AA36AVX9</accession>
<organism evidence="2 3">
    <name type="scientific">Octopus vulgaris</name>
    <name type="common">Common octopus</name>
    <dbReference type="NCBI Taxonomy" id="6645"/>
    <lineage>
        <taxon>Eukaryota</taxon>
        <taxon>Metazoa</taxon>
        <taxon>Spiralia</taxon>
        <taxon>Lophotrochozoa</taxon>
        <taxon>Mollusca</taxon>
        <taxon>Cephalopoda</taxon>
        <taxon>Coleoidea</taxon>
        <taxon>Octopodiformes</taxon>
        <taxon>Octopoda</taxon>
        <taxon>Incirrata</taxon>
        <taxon>Octopodidae</taxon>
        <taxon>Octopus</taxon>
    </lineage>
</organism>
<dbReference type="EMBL" id="OX597818">
    <property type="protein sequence ID" value="CAI9722623.1"/>
    <property type="molecule type" value="Genomic_DNA"/>
</dbReference>
<protein>
    <submittedName>
        <fullName evidence="2">Uncharacterized protein</fullName>
    </submittedName>
</protein>
<keyword evidence="1" id="KW-0812">Transmembrane</keyword>
<evidence type="ECO:0000256" key="1">
    <source>
        <dbReference type="SAM" id="Phobius"/>
    </source>
</evidence>
<keyword evidence="1" id="KW-0472">Membrane</keyword>
<keyword evidence="1" id="KW-1133">Transmembrane helix</keyword>
<reference evidence="2" key="1">
    <citation type="submission" date="2023-08" db="EMBL/GenBank/DDBJ databases">
        <authorList>
            <person name="Alioto T."/>
            <person name="Alioto T."/>
            <person name="Gomez Garrido J."/>
        </authorList>
    </citation>
    <scope>NUCLEOTIDE SEQUENCE</scope>
</reference>
<dbReference type="Proteomes" id="UP001162480">
    <property type="component" value="Chromosome 5"/>
</dbReference>
<proteinExistence type="predicted"/>
<evidence type="ECO:0000313" key="3">
    <source>
        <dbReference type="Proteomes" id="UP001162480"/>
    </source>
</evidence>